<dbReference type="RefSeq" id="WP_344559278.1">
    <property type="nucleotide sequence ID" value="NZ_BAAANS010000109.1"/>
</dbReference>
<gene>
    <name evidence="3" type="ORF">GCM10009759_77320</name>
</gene>
<evidence type="ECO:0000313" key="4">
    <source>
        <dbReference type="Proteomes" id="UP001500897"/>
    </source>
</evidence>
<dbReference type="Proteomes" id="UP001500897">
    <property type="component" value="Unassembled WGS sequence"/>
</dbReference>
<comment type="caution">
    <text evidence="3">The sequence shown here is derived from an EMBL/GenBank/DDBJ whole genome shotgun (WGS) entry which is preliminary data.</text>
</comment>
<protein>
    <recommendedName>
        <fullName evidence="2">Nudix hydrolase domain-containing protein</fullName>
    </recommendedName>
</protein>
<dbReference type="EMBL" id="BAAANS010000109">
    <property type="protein sequence ID" value="GAA2125320.1"/>
    <property type="molecule type" value="Genomic_DNA"/>
</dbReference>
<dbReference type="PROSITE" id="PS00893">
    <property type="entry name" value="NUDIX_BOX"/>
    <property type="match status" value="1"/>
</dbReference>
<evidence type="ECO:0000256" key="1">
    <source>
        <dbReference type="ARBA" id="ARBA00022801"/>
    </source>
</evidence>
<sequence>MEDGIQDFAGIILFVTTPASGRLLMNLRDDIPGIAWPGKWTPIGGTREGGETPFETAHREVLEEAGIRVRDMRMIPGPRYHTHENNIPLHATFDGTDADLVLGEGQAIRLVPIAELHQLDTPPYMDHYLNLIRDAWQP</sequence>
<reference evidence="3 4" key="1">
    <citation type="journal article" date="2019" name="Int. J. Syst. Evol. Microbiol.">
        <title>The Global Catalogue of Microorganisms (GCM) 10K type strain sequencing project: providing services to taxonomists for standard genome sequencing and annotation.</title>
        <authorList>
            <consortium name="The Broad Institute Genomics Platform"/>
            <consortium name="The Broad Institute Genome Sequencing Center for Infectious Disease"/>
            <person name="Wu L."/>
            <person name="Ma J."/>
        </authorList>
    </citation>
    <scope>NUCLEOTIDE SEQUENCE [LARGE SCALE GENOMIC DNA]</scope>
    <source>
        <strain evidence="3 4">JCM 14559</strain>
    </source>
</reference>
<feature type="domain" description="Nudix hydrolase" evidence="2">
    <location>
        <begin position="4"/>
        <end position="133"/>
    </location>
</feature>
<dbReference type="InterPro" id="IPR000086">
    <property type="entry name" value="NUDIX_hydrolase_dom"/>
</dbReference>
<keyword evidence="4" id="KW-1185">Reference proteome</keyword>
<dbReference type="InterPro" id="IPR020084">
    <property type="entry name" value="NUDIX_hydrolase_CS"/>
</dbReference>
<organism evidence="3 4">
    <name type="scientific">Kitasatospora saccharophila</name>
    <dbReference type="NCBI Taxonomy" id="407973"/>
    <lineage>
        <taxon>Bacteria</taxon>
        <taxon>Bacillati</taxon>
        <taxon>Actinomycetota</taxon>
        <taxon>Actinomycetes</taxon>
        <taxon>Kitasatosporales</taxon>
        <taxon>Streptomycetaceae</taxon>
        <taxon>Kitasatospora</taxon>
    </lineage>
</organism>
<proteinExistence type="predicted"/>
<evidence type="ECO:0000259" key="2">
    <source>
        <dbReference type="PROSITE" id="PS51462"/>
    </source>
</evidence>
<accession>A0ABN2YFU0</accession>
<keyword evidence="1" id="KW-0378">Hydrolase</keyword>
<evidence type="ECO:0000313" key="3">
    <source>
        <dbReference type="EMBL" id="GAA2125320.1"/>
    </source>
</evidence>
<name>A0ABN2YFU0_9ACTN</name>
<dbReference type="Gene3D" id="3.90.79.10">
    <property type="entry name" value="Nucleoside Triphosphate Pyrophosphohydrolase"/>
    <property type="match status" value="1"/>
</dbReference>
<dbReference type="PROSITE" id="PS51462">
    <property type="entry name" value="NUDIX"/>
    <property type="match status" value="1"/>
</dbReference>
<dbReference type="Pfam" id="PF00293">
    <property type="entry name" value="NUDIX"/>
    <property type="match status" value="1"/>
</dbReference>
<dbReference type="SUPFAM" id="SSF55811">
    <property type="entry name" value="Nudix"/>
    <property type="match status" value="1"/>
</dbReference>
<dbReference type="InterPro" id="IPR015797">
    <property type="entry name" value="NUDIX_hydrolase-like_dom_sf"/>
</dbReference>